<evidence type="ECO:0000313" key="1">
    <source>
        <dbReference type="EMBL" id="KAL0882718.1"/>
    </source>
</evidence>
<name>A0ABR3I1M7_LOXSC</name>
<evidence type="ECO:0000313" key="2">
    <source>
        <dbReference type="Proteomes" id="UP001549920"/>
    </source>
</evidence>
<keyword evidence="2" id="KW-1185">Reference proteome</keyword>
<feature type="non-terminal residue" evidence="1">
    <location>
        <position position="110"/>
    </location>
</feature>
<reference evidence="1 2" key="1">
    <citation type="submission" date="2024-06" db="EMBL/GenBank/DDBJ databases">
        <title>A chromosome-level genome assembly of beet webworm, Loxostege sticticalis.</title>
        <authorList>
            <person name="Zhang Y."/>
        </authorList>
    </citation>
    <scope>NUCLEOTIDE SEQUENCE [LARGE SCALE GENOMIC DNA]</scope>
    <source>
        <strain evidence="1">AQ026</strain>
        <tissue evidence="1">Whole body</tissue>
    </source>
</reference>
<dbReference type="Proteomes" id="UP001549920">
    <property type="component" value="Unassembled WGS sequence"/>
</dbReference>
<comment type="caution">
    <text evidence="1">The sequence shown here is derived from an EMBL/GenBank/DDBJ whole genome shotgun (WGS) entry which is preliminary data.</text>
</comment>
<organism evidence="1 2">
    <name type="scientific">Loxostege sticticalis</name>
    <name type="common">Beet webworm moth</name>
    <dbReference type="NCBI Taxonomy" id="481309"/>
    <lineage>
        <taxon>Eukaryota</taxon>
        <taxon>Metazoa</taxon>
        <taxon>Ecdysozoa</taxon>
        <taxon>Arthropoda</taxon>
        <taxon>Hexapoda</taxon>
        <taxon>Insecta</taxon>
        <taxon>Pterygota</taxon>
        <taxon>Neoptera</taxon>
        <taxon>Endopterygota</taxon>
        <taxon>Lepidoptera</taxon>
        <taxon>Glossata</taxon>
        <taxon>Ditrysia</taxon>
        <taxon>Pyraloidea</taxon>
        <taxon>Crambidae</taxon>
        <taxon>Pyraustinae</taxon>
        <taxon>Loxostege</taxon>
    </lineage>
</organism>
<dbReference type="EMBL" id="JBEUOH010000010">
    <property type="protein sequence ID" value="KAL0882718.1"/>
    <property type="molecule type" value="Genomic_DNA"/>
</dbReference>
<proteinExistence type="predicted"/>
<sequence>MLILSNACGSTRVDYYFCILQEPCIFSVSIILYFIHILSAIFPLKIHTHKTFAEELNSLVGDAFRMAFASQLQPSAPLWSKELSSDCGGMGVRAPDSLPGLTHHYPHCGD</sequence>
<gene>
    <name evidence="1" type="ORF">ABMA27_001141</name>
</gene>
<protein>
    <submittedName>
        <fullName evidence="1">Uncharacterized protein</fullName>
    </submittedName>
</protein>
<accession>A0ABR3I1M7</accession>